<dbReference type="InterPro" id="IPR020945">
    <property type="entry name" value="DMSO/NO3_reduct_chaperone"/>
</dbReference>
<proteinExistence type="predicted"/>
<sequence>MRGDRAIASTPDDVDLARAHQYSFLAGLLRRTPSRDLVSRIGRLAGDESPLGRAYADLASAARRTNPNSLNREFTELFVGVGRGEIVPYASYYMTGFLLERPLVKLRGDLAILGLTSAEWLREPEDHIAVLCEIMAGLASRQFSSMLLTQRSFFERHLFSWAPQFFSDLESAKSARFYRAVAKVGSLFVEIEAQAFAMESRTSAETIGHP</sequence>
<dbReference type="RefSeq" id="WP_173946021.1">
    <property type="nucleotide sequence ID" value="NZ_CP102846.1"/>
</dbReference>
<organism evidence="2 3">
    <name type="scientific">Microvirga terrae</name>
    <dbReference type="NCBI Taxonomy" id="2740529"/>
    <lineage>
        <taxon>Bacteria</taxon>
        <taxon>Pseudomonadati</taxon>
        <taxon>Pseudomonadota</taxon>
        <taxon>Alphaproteobacteria</taxon>
        <taxon>Hyphomicrobiales</taxon>
        <taxon>Methylobacteriaceae</taxon>
        <taxon>Microvirga</taxon>
    </lineage>
</organism>
<reference evidence="2" key="1">
    <citation type="submission" date="2022-08" db="EMBL/GenBank/DDBJ databases">
        <title>Microvirga terrae sp. nov., isolated from soil.</title>
        <authorList>
            <person name="Kim K.H."/>
            <person name="Seo Y.L."/>
            <person name="Kim J.M."/>
            <person name="Lee J.K."/>
            <person name="Han D.M."/>
            <person name="Jeon C.O."/>
        </authorList>
    </citation>
    <scope>NUCLEOTIDE SEQUENCE</scope>
    <source>
        <strain evidence="2">R24</strain>
        <plasmid evidence="2">pR24_1</plasmid>
    </source>
</reference>
<dbReference type="SUPFAM" id="SSF89155">
    <property type="entry name" value="TorD-like"/>
    <property type="match status" value="1"/>
</dbReference>
<keyword evidence="1" id="KW-0143">Chaperone</keyword>
<dbReference type="Gene3D" id="1.10.3480.10">
    <property type="entry name" value="TorD-like"/>
    <property type="match status" value="1"/>
</dbReference>
<keyword evidence="2" id="KW-0614">Plasmid</keyword>
<dbReference type="PANTHER" id="PTHR34227:SF1">
    <property type="entry name" value="DIMETHYL SULFOXIDE REDUCTASE CHAPERONE-RELATED"/>
    <property type="match status" value="1"/>
</dbReference>
<dbReference type="InterPro" id="IPR050289">
    <property type="entry name" value="TorD/DmsD_chaperones"/>
</dbReference>
<evidence type="ECO:0000313" key="2">
    <source>
        <dbReference type="EMBL" id="UVF22175.1"/>
    </source>
</evidence>
<evidence type="ECO:0000313" key="3">
    <source>
        <dbReference type="Proteomes" id="UP001017257"/>
    </source>
</evidence>
<geneLocation type="plasmid" evidence="2 3">
    <name>pR24_1</name>
</geneLocation>
<accession>A0ABY5RY34</accession>
<dbReference type="PANTHER" id="PTHR34227">
    <property type="entry name" value="CHAPERONE PROTEIN YCDY"/>
    <property type="match status" value="1"/>
</dbReference>
<dbReference type="Proteomes" id="UP001017257">
    <property type="component" value="Plasmid pR24_1"/>
</dbReference>
<gene>
    <name evidence="2" type="ORF">HPT29_026110</name>
</gene>
<name>A0ABY5RY34_9HYPH</name>
<dbReference type="InterPro" id="IPR036411">
    <property type="entry name" value="TorD-like_sf"/>
</dbReference>
<protein>
    <submittedName>
        <fullName evidence="2">Molecular chaperone TorD family protein</fullName>
    </submittedName>
</protein>
<dbReference type="Pfam" id="PF02613">
    <property type="entry name" value="Nitrate_red_del"/>
    <property type="match status" value="1"/>
</dbReference>
<keyword evidence="3" id="KW-1185">Reference proteome</keyword>
<evidence type="ECO:0000256" key="1">
    <source>
        <dbReference type="ARBA" id="ARBA00023186"/>
    </source>
</evidence>
<dbReference type="EMBL" id="CP102846">
    <property type="protein sequence ID" value="UVF22175.1"/>
    <property type="molecule type" value="Genomic_DNA"/>
</dbReference>